<dbReference type="AlphaFoldDB" id="A0A1A6FVV1"/>
<dbReference type="InterPro" id="IPR013810">
    <property type="entry name" value="Ribosomal_uS5_N"/>
</dbReference>
<dbReference type="Pfam" id="PF00333">
    <property type="entry name" value="Ribosomal_S5"/>
    <property type="match status" value="1"/>
</dbReference>
<accession>A0A1A6FVV1</accession>
<feature type="non-terminal residue" evidence="3">
    <location>
        <position position="114"/>
    </location>
</feature>
<dbReference type="InterPro" id="IPR020568">
    <property type="entry name" value="Ribosomal_Su5_D2-typ_SF"/>
</dbReference>
<dbReference type="GO" id="GO:0003735">
    <property type="term" value="F:structural constituent of ribosome"/>
    <property type="evidence" value="ECO:0007669"/>
    <property type="project" value="UniProtKB-UniRule"/>
</dbReference>
<dbReference type="GO" id="GO:0005840">
    <property type="term" value="C:ribosome"/>
    <property type="evidence" value="ECO:0007669"/>
    <property type="project" value="UniProtKB-KW"/>
</dbReference>
<keyword evidence="4" id="KW-1185">Reference proteome</keyword>
<keyword evidence="1" id="KW-0689">Ribosomal protein</keyword>
<gene>
    <name evidence="3" type="ORF">A6R68_11209</name>
</gene>
<dbReference type="SUPFAM" id="SSF54211">
    <property type="entry name" value="Ribosomal protein S5 domain 2-like"/>
    <property type="match status" value="1"/>
</dbReference>
<comment type="caution">
    <text evidence="3">The sequence shown here is derived from an EMBL/GenBank/DDBJ whole genome shotgun (WGS) entry which is preliminary data.</text>
</comment>
<evidence type="ECO:0000256" key="1">
    <source>
        <dbReference type="PROSITE-ProRule" id="PRU00268"/>
    </source>
</evidence>
<dbReference type="SUPFAM" id="SSF54768">
    <property type="entry name" value="dsRNA-binding domain-like"/>
    <property type="match status" value="1"/>
</dbReference>
<dbReference type="Gene3D" id="3.30.230.10">
    <property type="match status" value="1"/>
</dbReference>
<dbReference type="GO" id="GO:1990904">
    <property type="term" value="C:ribonucleoprotein complex"/>
    <property type="evidence" value="ECO:0007669"/>
    <property type="project" value="UniProtKB-UniRule"/>
</dbReference>
<dbReference type="PROSITE" id="PS50881">
    <property type="entry name" value="S5_DSRBD"/>
    <property type="match status" value="1"/>
</dbReference>
<dbReference type="Proteomes" id="UP000092124">
    <property type="component" value="Unassembled WGS sequence"/>
</dbReference>
<dbReference type="GO" id="GO:0003723">
    <property type="term" value="F:RNA binding"/>
    <property type="evidence" value="ECO:0007669"/>
    <property type="project" value="InterPro"/>
</dbReference>
<dbReference type="InterPro" id="IPR014721">
    <property type="entry name" value="Ribsml_uS5_D2-typ_fold_subgr"/>
</dbReference>
<feature type="domain" description="S5 DRBM" evidence="2">
    <location>
        <begin position="1"/>
        <end position="37"/>
    </location>
</feature>
<dbReference type="STRING" id="56216.A0A1A6FVV1"/>
<protein>
    <recommendedName>
        <fullName evidence="2">S5 DRBM domain-containing protein</fullName>
    </recommendedName>
</protein>
<sequence length="114" mass="12766">MPVQKQTRADQWTRFKTFVPFGDYSGHLGLGVKCSKKKALMMPDIDDCCTSAMGCTDILGNFAKVTFDAISKIYSYQTPDLWKETVFTTSPYQKFTDHLVKTHTSVSVQGTQAP</sequence>
<proteinExistence type="predicted"/>
<dbReference type="OrthoDB" id="10253125at2759"/>
<evidence type="ECO:0000313" key="3">
    <source>
        <dbReference type="EMBL" id="OBS57670.1"/>
    </source>
</evidence>
<dbReference type="GO" id="GO:0006412">
    <property type="term" value="P:translation"/>
    <property type="evidence" value="ECO:0007669"/>
    <property type="project" value="InterPro"/>
</dbReference>
<keyword evidence="1" id="KW-0687">Ribonucleoprotein</keyword>
<name>A0A1A6FVV1_NEOLE</name>
<evidence type="ECO:0000259" key="2">
    <source>
        <dbReference type="PROSITE" id="PS50881"/>
    </source>
</evidence>
<dbReference type="EMBL" id="LZPO01117028">
    <property type="protein sequence ID" value="OBS57670.1"/>
    <property type="molecule type" value="Genomic_DNA"/>
</dbReference>
<evidence type="ECO:0000313" key="4">
    <source>
        <dbReference type="Proteomes" id="UP000092124"/>
    </source>
</evidence>
<organism evidence="3 4">
    <name type="scientific">Neotoma lepida</name>
    <name type="common">Desert woodrat</name>
    <dbReference type="NCBI Taxonomy" id="56216"/>
    <lineage>
        <taxon>Eukaryota</taxon>
        <taxon>Metazoa</taxon>
        <taxon>Chordata</taxon>
        <taxon>Craniata</taxon>
        <taxon>Vertebrata</taxon>
        <taxon>Euteleostomi</taxon>
        <taxon>Mammalia</taxon>
        <taxon>Eutheria</taxon>
        <taxon>Euarchontoglires</taxon>
        <taxon>Glires</taxon>
        <taxon>Rodentia</taxon>
        <taxon>Myomorpha</taxon>
        <taxon>Muroidea</taxon>
        <taxon>Cricetidae</taxon>
        <taxon>Neotominae</taxon>
        <taxon>Neotoma</taxon>
    </lineage>
</organism>
<reference evidence="3 4" key="1">
    <citation type="submission" date="2016-06" db="EMBL/GenBank/DDBJ databases">
        <title>The Draft Genome Sequence and Annotation of the Desert Woodrat Neotoma lepida.</title>
        <authorList>
            <person name="Campbell M."/>
            <person name="Oakeson K.F."/>
            <person name="Yandell M."/>
            <person name="Halpert J.R."/>
            <person name="Dearing D."/>
        </authorList>
    </citation>
    <scope>NUCLEOTIDE SEQUENCE [LARGE SCALE GENOMIC DNA]</scope>
    <source>
        <strain evidence="3">417</strain>
        <tissue evidence="3">Liver</tissue>
    </source>
</reference>